<evidence type="ECO:0000313" key="1">
    <source>
        <dbReference type="EMBL" id="KII62981.1"/>
    </source>
</evidence>
<comment type="caution">
    <text evidence="1">The sequence shown here is derived from an EMBL/GenBank/DDBJ whole genome shotgun (WGS) entry which is preliminary data.</text>
</comment>
<reference evidence="1 2" key="1">
    <citation type="journal article" date="2014" name="Genome Biol. Evol.">
        <title>The genome of the myxosporean Thelohanellus kitauei shows adaptations to nutrient acquisition within its fish host.</title>
        <authorList>
            <person name="Yang Y."/>
            <person name="Xiong J."/>
            <person name="Zhou Z."/>
            <person name="Huo F."/>
            <person name="Miao W."/>
            <person name="Ran C."/>
            <person name="Liu Y."/>
            <person name="Zhang J."/>
            <person name="Feng J."/>
            <person name="Wang M."/>
            <person name="Wang M."/>
            <person name="Wang L."/>
            <person name="Yao B."/>
        </authorList>
    </citation>
    <scope>NUCLEOTIDE SEQUENCE [LARGE SCALE GENOMIC DNA]</scope>
    <source>
        <strain evidence="1">Wuqing</strain>
    </source>
</reference>
<dbReference type="EMBL" id="JWZT01004836">
    <property type="protein sequence ID" value="KII62981.1"/>
    <property type="molecule type" value="Genomic_DNA"/>
</dbReference>
<dbReference type="PANTHER" id="PTHR45913:SF21">
    <property type="entry name" value="DUF4371 DOMAIN-CONTAINING PROTEIN"/>
    <property type="match status" value="1"/>
</dbReference>
<proteinExistence type="predicted"/>
<keyword evidence="2" id="KW-1185">Reference proteome</keyword>
<sequence>MFPVIWKVSFQKKFKPFVAFSIASDECIDITDTAQFAVFILVLDNDINITEKFVELISMKVTTTADDVYQRLVDSLDKVGVDWKEAVSLVTDGAPEMIGRKIRMATNLKEKHNNRI</sequence>
<protein>
    <submittedName>
        <fullName evidence="1">General transcription factor II-I repeat domain-containing protein 2</fullName>
    </submittedName>
</protein>
<dbReference type="OrthoDB" id="1101576at2759"/>
<organism evidence="1 2">
    <name type="scientific">Thelohanellus kitauei</name>
    <name type="common">Myxosporean</name>
    <dbReference type="NCBI Taxonomy" id="669202"/>
    <lineage>
        <taxon>Eukaryota</taxon>
        <taxon>Metazoa</taxon>
        <taxon>Cnidaria</taxon>
        <taxon>Myxozoa</taxon>
        <taxon>Myxosporea</taxon>
        <taxon>Bivalvulida</taxon>
        <taxon>Platysporina</taxon>
        <taxon>Myxobolidae</taxon>
        <taxon>Thelohanellus</taxon>
    </lineage>
</organism>
<dbReference type="AlphaFoldDB" id="A0A0C2MMW4"/>
<dbReference type="PANTHER" id="PTHR45913">
    <property type="entry name" value="EPM2A-INTERACTING PROTEIN 1"/>
    <property type="match status" value="1"/>
</dbReference>
<gene>
    <name evidence="1" type="ORF">RF11_12188</name>
</gene>
<accession>A0A0C2MMW4</accession>
<name>A0A0C2MMW4_THEKT</name>
<evidence type="ECO:0000313" key="2">
    <source>
        <dbReference type="Proteomes" id="UP000031668"/>
    </source>
</evidence>
<dbReference type="OMA" id="NEPHEDI"/>
<dbReference type="Proteomes" id="UP000031668">
    <property type="component" value="Unassembled WGS sequence"/>
</dbReference>